<reference evidence="2 3" key="1">
    <citation type="submission" date="2014-04" db="EMBL/GenBank/DDBJ databases">
        <title>Evolutionary Origins and Diversification of the Mycorrhizal Mutualists.</title>
        <authorList>
            <consortium name="DOE Joint Genome Institute"/>
            <consortium name="Mycorrhizal Genomics Consortium"/>
            <person name="Kohler A."/>
            <person name="Kuo A."/>
            <person name="Nagy L.G."/>
            <person name="Floudas D."/>
            <person name="Copeland A."/>
            <person name="Barry K.W."/>
            <person name="Cichocki N."/>
            <person name="Veneault-Fourrey C."/>
            <person name="LaButti K."/>
            <person name="Lindquist E.A."/>
            <person name="Lipzen A."/>
            <person name="Lundell T."/>
            <person name="Morin E."/>
            <person name="Murat C."/>
            <person name="Riley R."/>
            <person name="Ohm R."/>
            <person name="Sun H."/>
            <person name="Tunlid A."/>
            <person name="Henrissat B."/>
            <person name="Grigoriev I.V."/>
            <person name="Hibbett D.S."/>
            <person name="Martin F."/>
        </authorList>
    </citation>
    <scope>NUCLEOTIDE SEQUENCE [LARGE SCALE GENOMIC DNA]</scope>
    <source>
        <strain evidence="2 3">FD-317 M1</strain>
    </source>
</reference>
<feature type="compositionally biased region" description="Polar residues" evidence="1">
    <location>
        <begin position="119"/>
        <end position="129"/>
    </location>
</feature>
<feature type="compositionally biased region" description="Acidic residues" evidence="1">
    <location>
        <begin position="78"/>
        <end position="90"/>
    </location>
</feature>
<feature type="compositionally biased region" description="Basic residues" evidence="1">
    <location>
        <begin position="130"/>
        <end position="155"/>
    </location>
</feature>
<sequence length="505" mass="56922">MLTRGQAKAIRLDIDLMELLAEAERERISRGEDGYNSDDGSAGVGEESEDEEHELPPLDPEFLRMIDELELDIYAGDLTDDDDAGSEGDWPDLSPSRSVHSLSMAADPSHNMLHPPIPTSSLNIQCSSTQKRKRRVRNQAQKDKKHAYKKRRRNVHRAETSHGKYDKGVSRKRVEEAEVVQLDFEADILPISSTGFQGKRTRSLFKHLTRNEVLARTIYYNWDATYDLVICDREGRGLVYCLANPRDPQWNTYVHPELCRILEKARVNGKFTAKEMFHRRGDYVAQTIGYSHGGGQTCPSNTKHSKRNAQVLQTLLSNDAVQRVSGLVNSGYRRFCPEMYAEYKANDEALRSSNPTLRKNFPDSVFAATTFNLGPQTVTPDHVDHGNNGPGGCAITSAGDFDDAKGGELVLWDLGIVIRFPPGSSIIILSAILRHSNLPIQPGEKRYSITQYSAGALFRFAANGMKNDKDYLPTATPEQVEEYIRERRTRWEKSLKKFTTYTPQP</sequence>
<name>A0A0D0B7N6_9AGAR</name>
<dbReference type="Gene3D" id="3.60.130.30">
    <property type="match status" value="1"/>
</dbReference>
<dbReference type="EMBL" id="KN834932">
    <property type="protein sequence ID" value="KIK50091.1"/>
    <property type="molecule type" value="Genomic_DNA"/>
</dbReference>
<keyword evidence="3" id="KW-1185">Reference proteome</keyword>
<feature type="compositionally biased region" description="Basic and acidic residues" evidence="1">
    <location>
        <begin position="156"/>
        <end position="169"/>
    </location>
</feature>
<gene>
    <name evidence="2" type="ORF">GYMLUDRAFT_51398</name>
</gene>
<evidence type="ECO:0000313" key="2">
    <source>
        <dbReference type="EMBL" id="KIK50091.1"/>
    </source>
</evidence>
<dbReference type="AlphaFoldDB" id="A0A0D0B7N6"/>
<proteinExistence type="predicted"/>
<feature type="region of interest" description="Disordered" evidence="1">
    <location>
        <begin position="26"/>
        <end position="57"/>
    </location>
</feature>
<accession>A0A0D0B7N6</accession>
<evidence type="ECO:0000313" key="3">
    <source>
        <dbReference type="Proteomes" id="UP000053593"/>
    </source>
</evidence>
<dbReference type="HOGENOM" id="CLU_031314_2_1_1"/>
<evidence type="ECO:0000256" key="1">
    <source>
        <dbReference type="SAM" id="MobiDB-lite"/>
    </source>
</evidence>
<dbReference type="OrthoDB" id="3245313at2759"/>
<dbReference type="Proteomes" id="UP000053593">
    <property type="component" value="Unassembled WGS sequence"/>
</dbReference>
<feature type="region of interest" description="Disordered" evidence="1">
    <location>
        <begin position="77"/>
        <end position="169"/>
    </location>
</feature>
<protein>
    <submittedName>
        <fullName evidence="2">Unplaced genomic scaffold GYMLUscaffold_184, whole genome shotgun sequence</fullName>
    </submittedName>
</protein>
<organism evidence="2 3">
    <name type="scientific">Collybiopsis luxurians FD-317 M1</name>
    <dbReference type="NCBI Taxonomy" id="944289"/>
    <lineage>
        <taxon>Eukaryota</taxon>
        <taxon>Fungi</taxon>
        <taxon>Dikarya</taxon>
        <taxon>Basidiomycota</taxon>
        <taxon>Agaricomycotina</taxon>
        <taxon>Agaricomycetes</taxon>
        <taxon>Agaricomycetidae</taxon>
        <taxon>Agaricales</taxon>
        <taxon>Marasmiineae</taxon>
        <taxon>Omphalotaceae</taxon>
        <taxon>Collybiopsis</taxon>
        <taxon>Collybiopsis luxurians</taxon>
    </lineage>
</organism>